<protein>
    <submittedName>
        <fullName evidence="1">Uncharacterized protein</fullName>
    </submittedName>
</protein>
<organism evidence="1 2">
    <name type="scientific">Ajellomyces capsulatus</name>
    <name type="common">Darling's disease fungus</name>
    <name type="synonym">Histoplasma capsulatum</name>
    <dbReference type="NCBI Taxonomy" id="5037"/>
    <lineage>
        <taxon>Eukaryota</taxon>
        <taxon>Fungi</taxon>
        <taxon>Dikarya</taxon>
        <taxon>Ascomycota</taxon>
        <taxon>Pezizomycotina</taxon>
        <taxon>Eurotiomycetes</taxon>
        <taxon>Eurotiomycetidae</taxon>
        <taxon>Onygenales</taxon>
        <taxon>Ajellomycetaceae</taxon>
        <taxon>Histoplasma</taxon>
    </lineage>
</organism>
<reference evidence="1 2" key="1">
    <citation type="submission" date="2021-01" db="EMBL/GenBank/DDBJ databases">
        <title>Chromosome-level genome assembly of a human fungal pathogen reveals clustering of transcriptionally co-regulated genes.</title>
        <authorList>
            <person name="Voorhies M."/>
            <person name="Cohen S."/>
            <person name="Shea T.P."/>
            <person name="Petrus S."/>
            <person name="Munoz J.F."/>
            <person name="Poplawski S."/>
            <person name="Goldman W.E."/>
            <person name="Michael T."/>
            <person name="Cuomo C.A."/>
            <person name="Sil A."/>
            <person name="Beyhan S."/>
        </authorList>
    </citation>
    <scope>NUCLEOTIDE SEQUENCE [LARGE SCALE GENOMIC DNA]</scope>
    <source>
        <strain evidence="1 2">G184AR</strain>
    </source>
</reference>
<evidence type="ECO:0000313" key="1">
    <source>
        <dbReference type="EMBL" id="KAG5295892.1"/>
    </source>
</evidence>
<dbReference type="AlphaFoldDB" id="A0A8H8CZZ2"/>
<accession>A0A8H8CZZ2</accession>
<sequence length="95" mass="10709">MKVLLKGMPIITLAKSQEELSSGTERTCQKGEQKVLVNMRMSEYLHRITGEKGMQVLASCEGVHGRLKVGQVELCENAINSYIFVLLSFFFRKSL</sequence>
<dbReference type="EMBL" id="JAEVHI010000003">
    <property type="protein sequence ID" value="KAG5295892.1"/>
    <property type="molecule type" value="Genomic_DNA"/>
</dbReference>
<dbReference type="Proteomes" id="UP000670092">
    <property type="component" value="Unassembled WGS sequence"/>
</dbReference>
<proteinExistence type="predicted"/>
<dbReference type="VEuPathDB" id="FungiDB:I7I52_06318"/>
<evidence type="ECO:0000313" key="2">
    <source>
        <dbReference type="Proteomes" id="UP000670092"/>
    </source>
</evidence>
<comment type="caution">
    <text evidence="1">The sequence shown here is derived from an EMBL/GenBank/DDBJ whole genome shotgun (WGS) entry which is preliminary data.</text>
</comment>
<name>A0A8H8CZZ2_AJECA</name>
<gene>
    <name evidence="1" type="ORF">I7I52_06318</name>
</gene>